<comment type="similarity">
    <text evidence="6">Belongs to the L2HGDH family.</text>
</comment>
<name>A0AAV0TF39_HYABA</name>
<evidence type="ECO:0000259" key="9">
    <source>
        <dbReference type="Pfam" id="PF01266"/>
    </source>
</evidence>
<gene>
    <name evidence="10" type="ORF">HBR001_LOCUS2293</name>
</gene>
<organism evidence="10 11">
    <name type="scientific">Hyaloperonospora brassicae</name>
    <name type="common">Brassica downy mildew</name>
    <name type="synonym">Peronospora brassicae</name>
    <dbReference type="NCBI Taxonomy" id="162125"/>
    <lineage>
        <taxon>Eukaryota</taxon>
        <taxon>Sar</taxon>
        <taxon>Stramenopiles</taxon>
        <taxon>Oomycota</taxon>
        <taxon>Peronosporomycetes</taxon>
        <taxon>Peronosporales</taxon>
        <taxon>Peronosporaceae</taxon>
        <taxon>Hyaloperonospora</taxon>
    </lineage>
</organism>
<dbReference type="Pfam" id="PF01266">
    <property type="entry name" value="DAO"/>
    <property type="match status" value="1"/>
</dbReference>
<protein>
    <recommendedName>
        <fullName evidence="8">L-2-hydroxyglutarate dehydrogenase, mitochondrial</fullName>
        <ecNumber evidence="7">1.1.99.2</ecNumber>
    </recommendedName>
</protein>
<dbReference type="AlphaFoldDB" id="A0AAV0TF39"/>
<keyword evidence="4" id="KW-0560">Oxidoreductase</keyword>
<keyword evidence="2" id="KW-0285">Flavoprotein</keyword>
<reference evidence="10" key="1">
    <citation type="submission" date="2022-12" db="EMBL/GenBank/DDBJ databases">
        <authorList>
            <person name="Webb A."/>
        </authorList>
    </citation>
    <scope>NUCLEOTIDE SEQUENCE</scope>
    <source>
        <strain evidence="10">Hp1</strain>
    </source>
</reference>
<evidence type="ECO:0000256" key="3">
    <source>
        <dbReference type="ARBA" id="ARBA00022827"/>
    </source>
</evidence>
<dbReference type="EMBL" id="CANTFL010000254">
    <property type="protein sequence ID" value="CAI5719962.1"/>
    <property type="molecule type" value="Genomic_DNA"/>
</dbReference>
<dbReference type="EC" id="1.1.99.2" evidence="7"/>
<dbReference type="Proteomes" id="UP001162031">
    <property type="component" value="Unassembled WGS sequence"/>
</dbReference>
<dbReference type="GO" id="GO:0047545">
    <property type="term" value="F:(S)-2-hydroxyglutarate dehydrogenase activity"/>
    <property type="evidence" value="ECO:0007669"/>
    <property type="project" value="UniProtKB-EC"/>
</dbReference>
<feature type="domain" description="FAD dependent oxidoreductase" evidence="9">
    <location>
        <begin position="15"/>
        <end position="383"/>
    </location>
</feature>
<dbReference type="Gene3D" id="3.30.9.10">
    <property type="entry name" value="D-Amino Acid Oxidase, subunit A, domain 2"/>
    <property type="match status" value="1"/>
</dbReference>
<comment type="cofactor">
    <cofactor evidence="1">
        <name>FAD</name>
        <dbReference type="ChEBI" id="CHEBI:57692"/>
    </cofactor>
</comment>
<evidence type="ECO:0000256" key="8">
    <source>
        <dbReference type="ARBA" id="ARBA00041137"/>
    </source>
</evidence>
<dbReference type="SUPFAM" id="SSF51905">
    <property type="entry name" value="FAD/NAD(P)-binding domain"/>
    <property type="match status" value="1"/>
</dbReference>
<evidence type="ECO:0000256" key="6">
    <source>
        <dbReference type="ARBA" id="ARBA00037941"/>
    </source>
</evidence>
<evidence type="ECO:0000256" key="7">
    <source>
        <dbReference type="ARBA" id="ARBA00038878"/>
    </source>
</evidence>
<evidence type="ECO:0000256" key="5">
    <source>
        <dbReference type="ARBA" id="ARBA00036066"/>
    </source>
</evidence>
<evidence type="ECO:0000256" key="4">
    <source>
        <dbReference type="ARBA" id="ARBA00023002"/>
    </source>
</evidence>
<comment type="caution">
    <text evidence="10">The sequence shown here is derived from an EMBL/GenBank/DDBJ whole genome shotgun (WGS) entry which is preliminary data.</text>
</comment>
<evidence type="ECO:0000313" key="11">
    <source>
        <dbReference type="Proteomes" id="UP001162031"/>
    </source>
</evidence>
<comment type="catalytic activity">
    <reaction evidence="5">
        <text>(S)-2-hydroxyglutarate + A = 2-oxoglutarate + AH2</text>
        <dbReference type="Rhea" id="RHEA:21252"/>
        <dbReference type="ChEBI" id="CHEBI:13193"/>
        <dbReference type="ChEBI" id="CHEBI:16782"/>
        <dbReference type="ChEBI" id="CHEBI:16810"/>
        <dbReference type="ChEBI" id="CHEBI:17499"/>
        <dbReference type="EC" id="1.1.99.2"/>
    </reaction>
</comment>
<accession>A0AAV0TF39</accession>
<evidence type="ECO:0000256" key="2">
    <source>
        <dbReference type="ARBA" id="ARBA00022630"/>
    </source>
</evidence>
<keyword evidence="11" id="KW-1185">Reference proteome</keyword>
<proteinExistence type="inferred from homology"/>
<sequence>MASRPLCRYLPSQTVVVAGAGVVGLAVARTAARQGANVLLLEQNARVGQETSARSSEVVHAGIYYATTSWKARLCVPGRQQLYDFCRAFHVPFAQCGKLIVAHAHQQKQLQSIWQQGLDNGVRDLQLLTSSEAQEMEPHVHCHEAIWSPSTGIVDSHALLQALQGDAEAHGMMVARATAVCGGTYDAKAKTFVIRAMANDGEREQEVECDYFVNATGMFAPELVDKIVSTDGQHSVGRPLPRVPERFAKGTYFKLSAAHRPFRRLVYPIPEVGGLGVHATIDLAGNVRFGPDVEWVDGIDYQPDSSKAEHFAERIRAYWPDARADLLEADYCGIRPKITIDGKIAEDFYIADERVHGIPGLVHLCGIESPGLTASLAIADVVVRKLLDRRQ</sequence>
<dbReference type="PANTHER" id="PTHR43104">
    <property type="entry name" value="L-2-HYDROXYGLUTARATE DEHYDROGENASE, MITOCHONDRIAL"/>
    <property type="match status" value="1"/>
</dbReference>
<dbReference type="PANTHER" id="PTHR43104:SF4">
    <property type="entry name" value="L-2-HYDROXYGLUTARATE DEHYDROGENASE, MITOCHONDRIAL"/>
    <property type="match status" value="1"/>
</dbReference>
<dbReference type="Gene3D" id="3.50.50.60">
    <property type="entry name" value="FAD/NAD(P)-binding domain"/>
    <property type="match status" value="1"/>
</dbReference>
<dbReference type="InterPro" id="IPR036188">
    <property type="entry name" value="FAD/NAD-bd_sf"/>
</dbReference>
<keyword evidence="3" id="KW-0274">FAD</keyword>
<evidence type="ECO:0000313" key="10">
    <source>
        <dbReference type="EMBL" id="CAI5719962.1"/>
    </source>
</evidence>
<evidence type="ECO:0000256" key="1">
    <source>
        <dbReference type="ARBA" id="ARBA00001974"/>
    </source>
</evidence>
<dbReference type="InterPro" id="IPR006076">
    <property type="entry name" value="FAD-dep_OxRdtase"/>
</dbReference>